<dbReference type="FunFam" id="3.40.50.12500:FF:000001">
    <property type="entry name" value="Putative hydantoin racemase"/>
    <property type="match status" value="1"/>
</dbReference>
<evidence type="ECO:0000256" key="5">
    <source>
        <dbReference type="ARBA" id="ARBA00093199"/>
    </source>
</evidence>
<dbReference type="EMBL" id="CP159362">
    <property type="protein sequence ID" value="XCN66393.1"/>
    <property type="molecule type" value="Genomic_DNA"/>
</dbReference>
<sequence length="243" mass="25721">MRIQLINPNTSEAMTRKMGLAAEAVARPGTHILACTPADGPVSIEGHFDEAIATLGVLEEVRKGREQQVDAHIIACFGDPGLLAAREVASAPVIGIAEAAFHMASLISTRFAVVTTLTRTRIIAEHLLQRYGFSGLCTSVRCIDLPVLALEESGPELVERMAEQARQARDEEGAGAIVLGCGGMADLGRQLSEAVGLPVIDGVSAAVKLAESLVDLGLTTSKYGDLADPISKPFKGRFEYLSR</sequence>
<accession>A0AAU8LCW9</accession>
<protein>
    <recommendedName>
        <fullName evidence="4">Hydantoin racemase</fullName>
        <ecNumber evidence="3">5.1.99.5</ecNumber>
    </recommendedName>
</protein>
<dbReference type="GO" id="GO:0047661">
    <property type="term" value="F:amino-acid racemase activity"/>
    <property type="evidence" value="ECO:0007669"/>
    <property type="project" value="InterPro"/>
</dbReference>
<comment type="catalytic activity">
    <reaction evidence="6">
        <text>D-5-isobutylhydantoin = L-5-isobutylhydantoin</text>
        <dbReference type="Rhea" id="RHEA:84231"/>
        <dbReference type="ChEBI" id="CHEBI:233609"/>
        <dbReference type="ChEBI" id="CHEBI:233610"/>
    </reaction>
</comment>
<gene>
    <name evidence="7" type="ORF">N011_18085</name>
</gene>
<evidence type="ECO:0000256" key="4">
    <source>
        <dbReference type="ARBA" id="ARBA00067972"/>
    </source>
</evidence>
<comment type="similarity">
    <text evidence="1">Belongs to the HyuE racemase family.</text>
</comment>
<evidence type="ECO:0000256" key="1">
    <source>
        <dbReference type="ARBA" id="ARBA00038414"/>
    </source>
</evidence>
<dbReference type="AlphaFoldDB" id="A0AAU8LCW9"/>
<organism evidence="7">
    <name type="scientific">Pseudomonas syringae CC1417</name>
    <dbReference type="NCBI Taxonomy" id="1357272"/>
    <lineage>
        <taxon>Bacteria</taxon>
        <taxon>Pseudomonadati</taxon>
        <taxon>Pseudomonadota</taxon>
        <taxon>Gammaproteobacteria</taxon>
        <taxon>Pseudomonadales</taxon>
        <taxon>Pseudomonadaceae</taxon>
        <taxon>Pseudomonas</taxon>
        <taxon>Pseudomonas syringae</taxon>
    </lineage>
</organism>
<evidence type="ECO:0000256" key="2">
    <source>
        <dbReference type="ARBA" id="ARBA00051635"/>
    </source>
</evidence>
<dbReference type="Gene3D" id="3.40.50.12500">
    <property type="match status" value="1"/>
</dbReference>
<reference evidence="7" key="1">
    <citation type="journal article" date="2014" name="Genome Announc.">
        <title>Draft Genome Sequences of a Phylogenetically Diverse Suite of Pseudomonas syringae Strains from Multiple Source Populations.</title>
        <authorList>
            <person name="Baltrus D.A."/>
            <person name="Yourstone S."/>
            <person name="Lind A."/>
            <person name="Guilbaud C."/>
            <person name="Sands D.C."/>
            <person name="Jones C.D."/>
            <person name="Morris C.E."/>
            <person name="Dangl J.L."/>
        </authorList>
    </citation>
    <scope>NUCLEOTIDE SEQUENCE</scope>
    <source>
        <strain evidence="7">CC1417</strain>
    </source>
</reference>
<reference evidence="7" key="2">
    <citation type="submission" date="2024-07" db="EMBL/GenBank/DDBJ databases">
        <title>A complete genome sequence for Pseudomonas syringae CC1417.</title>
        <authorList>
            <person name="Baltrus D.A."/>
        </authorList>
    </citation>
    <scope>NUCLEOTIDE SEQUENCE</scope>
    <source>
        <strain evidence="7">CC1417</strain>
    </source>
</reference>
<dbReference type="EC" id="5.1.99.5" evidence="3"/>
<comment type="catalytic activity">
    <reaction evidence="2">
        <text>a D-5-monosubstituted hydantoin = a L-5-monosubstituted hydantoin</text>
        <dbReference type="Rhea" id="RHEA:46624"/>
        <dbReference type="ChEBI" id="CHEBI:86339"/>
        <dbReference type="ChEBI" id="CHEBI:86340"/>
        <dbReference type="EC" id="5.1.99.5"/>
    </reaction>
</comment>
<dbReference type="Pfam" id="PF01177">
    <property type="entry name" value="Asp_Glu_race"/>
    <property type="match status" value="1"/>
</dbReference>
<dbReference type="PANTHER" id="PTHR28047:SF5">
    <property type="entry name" value="PROTEIN DCG1"/>
    <property type="match status" value="1"/>
</dbReference>
<evidence type="ECO:0000313" key="7">
    <source>
        <dbReference type="EMBL" id="XCN66393.1"/>
    </source>
</evidence>
<dbReference type="GO" id="GO:0036348">
    <property type="term" value="F:hydantoin racemase activity"/>
    <property type="evidence" value="ECO:0007669"/>
    <property type="project" value="UniProtKB-EC"/>
</dbReference>
<dbReference type="RefSeq" id="WP_024694229.1">
    <property type="nucleotide sequence ID" value="NZ_CP159362.1"/>
</dbReference>
<dbReference type="InterPro" id="IPR015942">
    <property type="entry name" value="Asp/Glu/hydantoin_racemase"/>
</dbReference>
<proteinExistence type="inferred from homology"/>
<name>A0AAU8LCW9_PSESX</name>
<dbReference type="InterPro" id="IPR052186">
    <property type="entry name" value="Hydantoin_racemase-like"/>
</dbReference>
<comment type="catalytic activity">
    <reaction evidence="5">
        <text>D-5-benzylhydantoin = L-5-benzylhydantoin</text>
        <dbReference type="Rhea" id="RHEA:83991"/>
        <dbReference type="ChEBI" id="CHEBI:176864"/>
        <dbReference type="ChEBI" id="CHEBI:233540"/>
    </reaction>
</comment>
<evidence type="ECO:0000256" key="6">
    <source>
        <dbReference type="ARBA" id="ARBA00093234"/>
    </source>
</evidence>
<dbReference type="InterPro" id="IPR053714">
    <property type="entry name" value="Iso_Racemase_Enz_sf"/>
</dbReference>
<evidence type="ECO:0000256" key="3">
    <source>
        <dbReference type="ARBA" id="ARBA00066406"/>
    </source>
</evidence>
<dbReference type="PANTHER" id="PTHR28047">
    <property type="entry name" value="PROTEIN DCG1"/>
    <property type="match status" value="1"/>
</dbReference>